<evidence type="ECO:0000313" key="1">
    <source>
        <dbReference type="Proteomes" id="UP000504615"/>
    </source>
</evidence>
<gene>
    <name evidence="2" type="primary">LOC105432975</name>
</gene>
<organism evidence="1 2">
    <name type="scientific">Pogonomyrmex barbatus</name>
    <name type="common">red harvester ant</name>
    <dbReference type="NCBI Taxonomy" id="144034"/>
    <lineage>
        <taxon>Eukaryota</taxon>
        <taxon>Metazoa</taxon>
        <taxon>Ecdysozoa</taxon>
        <taxon>Arthropoda</taxon>
        <taxon>Hexapoda</taxon>
        <taxon>Insecta</taxon>
        <taxon>Pterygota</taxon>
        <taxon>Neoptera</taxon>
        <taxon>Endopterygota</taxon>
        <taxon>Hymenoptera</taxon>
        <taxon>Apocrita</taxon>
        <taxon>Aculeata</taxon>
        <taxon>Formicoidea</taxon>
        <taxon>Formicidae</taxon>
        <taxon>Myrmicinae</taxon>
        <taxon>Pogonomyrmex</taxon>
    </lineage>
</organism>
<dbReference type="GeneID" id="105432975"/>
<dbReference type="KEGG" id="pbar:105432975"/>
<name>A0A6I9WR51_9HYME</name>
<accession>A0A6I9WR51</accession>
<sequence>MYLLITGGRCQSRCRGASSYRWTGAFCTAIKESSKCKMDGSERRCGDHLVFVDPELGGRGDKYVAWTRTIRAATARSRSDRRVNKPEKRREATPWRYRFCPPTAKRGRRNS</sequence>
<protein>
    <submittedName>
        <fullName evidence="2">Uncharacterized protein LOC105432975</fullName>
    </submittedName>
</protein>
<keyword evidence="1" id="KW-1185">Reference proteome</keyword>
<evidence type="ECO:0000313" key="2">
    <source>
        <dbReference type="RefSeq" id="XP_011646317.1"/>
    </source>
</evidence>
<dbReference type="Proteomes" id="UP000504615">
    <property type="component" value="Unplaced"/>
</dbReference>
<dbReference type="AlphaFoldDB" id="A0A6I9WR51"/>
<dbReference type="RefSeq" id="XP_011646317.1">
    <property type="nucleotide sequence ID" value="XM_011648015.2"/>
</dbReference>
<proteinExistence type="predicted"/>
<reference evidence="2" key="1">
    <citation type="submission" date="2025-08" db="UniProtKB">
        <authorList>
            <consortium name="RefSeq"/>
        </authorList>
    </citation>
    <scope>IDENTIFICATION</scope>
</reference>